<gene>
    <name evidence="4" type="ORF">ACFP2V_37875</name>
</gene>
<feature type="signal peptide" evidence="3">
    <location>
        <begin position="1"/>
        <end position="26"/>
    </location>
</feature>
<comment type="caution">
    <text evidence="4">The sequence shown here is derived from an EMBL/GenBank/DDBJ whole genome shotgun (WGS) entry which is preliminary data.</text>
</comment>
<dbReference type="EMBL" id="JBHSPC010000167">
    <property type="protein sequence ID" value="MFC5675618.1"/>
    <property type="molecule type" value="Genomic_DNA"/>
</dbReference>
<feature type="region of interest" description="Disordered" evidence="1">
    <location>
        <begin position="189"/>
        <end position="242"/>
    </location>
</feature>
<feature type="chain" id="PRO_5046046288" description="Gram-positive cocci surface proteins LPxTG domain-containing protein" evidence="3">
    <location>
        <begin position="27"/>
        <end position="278"/>
    </location>
</feature>
<reference evidence="5" key="1">
    <citation type="journal article" date="2019" name="Int. J. Syst. Evol. Microbiol.">
        <title>The Global Catalogue of Microorganisms (GCM) 10K type strain sequencing project: providing services to taxonomists for standard genome sequencing and annotation.</title>
        <authorList>
            <consortium name="The Broad Institute Genomics Platform"/>
            <consortium name="The Broad Institute Genome Sequencing Center for Infectious Disease"/>
            <person name="Wu L."/>
            <person name="Ma J."/>
        </authorList>
    </citation>
    <scope>NUCLEOTIDE SEQUENCE [LARGE SCALE GENOMIC DNA]</scope>
    <source>
        <strain evidence="5">JCM 13852</strain>
    </source>
</reference>
<proteinExistence type="predicted"/>
<keyword evidence="3" id="KW-0732">Signal</keyword>
<keyword evidence="2" id="KW-0472">Membrane</keyword>
<evidence type="ECO:0000256" key="2">
    <source>
        <dbReference type="SAM" id="Phobius"/>
    </source>
</evidence>
<organism evidence="4 5">
    <name type="scientific">Streptomyces incanus</name>
    <dbReference type="NCBI Taxonomy" id="887453"/>
    <lineage>
        <taxon>Bacteria</taxon>
        <taxon>Bacillati</taxon>
        <taxon>Actinomycetota</taxon>
        <taxon>Actinomycetes</taxon>
        <taxon>Kitasatosporales</taxon>
        <taxon>Streptomycetaceae</taxon>
        <taxon>Streptomyces</taxon>
    </lineage>
</organism>
<accession>A0ABW0Y0E7</accession>
<evidence type="ECO:0000256" key="3">
    <source>
        <dbReference type="SAM" id="SignalP"/>
    </source>
</evidence>
<evidence type="ECO:0000313" key="5">
    <source>
        <dbReference type="Proteomes" id="UP001596183"/>
    </source>
</evidence>
<feature type="compositionally biased region" description="Low complexity" evidence="1">
    <location>
        <begin position="193"/>
        <end position="224"/>
    </location>
</feature>
<name>A0ABW0Y0E7_9ACTN</name>
<protein>
    <recommendedName>
        <fullName evidence="6">Gram-positive cocci surface proteins LPxTG domain-containing protein</fullName>
    </recommendedName>
</protein>
<dbReference type="RefSeq" id="WP_381221043.1">
    <property type="nucleotide sequence ID" value="NZ_JBHSPC010000167.1"/>
</dbReference>
<evidence type="ECO:0000256" key="1">
    <source>
        <dbReference type="SAM" id="MobiDB-lite"/>
    </source>
</evidence>
<feature type="transmembrane region" description="Helical" evidence="2">
    <location>
        <begin position="251"/>
        <end position="271"/>
    </location>
</feature>
<dbReference type="Proteomes" id="UP001596183">
    <property type="component" value="Unassembled WGS sequence"/>
</dbReference>
<evidence type="ECO:0008006" key="6">
    <source>
        <dbReference type="Google" id="ProtNLM"/>
    </source>
</evidence>
<keyword evidence="2" id="KW-1133">Transmembrane helix</keyword>
<evidence type="ECO:0000313" key="4">
    <source>
        <dbReference type="EMBL" id="MFC5675618.1"/>
    </source>
</evidence>
<keyword evidence="2" id="KW-0812">Transmembrane</keyword>
<keyword evidence="5" id="KW-1185">Reference proteome</keyword>
<sequence length="278" mass="28887">MRLCTPASLFMAAVAAILPTAPPARAEAPPPACATADEPDFPLTTGIHDGPESYRAGGGFGIWYLELTNTTDRACGGVYPVVVLVDDRRALRASQPVLEFYTEDRELPHTVRFETTDEDELVGALADDAAGFGGFTVEAGRTLTVKIRLALTSDAVAGEVVATAAVVQRREDDGDWVGQSDEYRFRIETGSRAAPGTNPAAEAEAAGPHATAPSTPTAPTASTPRDIPVSSPSPLPEELARTGSRTDAGGILAAVLTAAAAALFAGGLALLRAARRRH</sequence>